<dbReference type="Proteomes" id="UP000469734">
    <property type="component" value="Unassembled WGS sequence"/>
</dbReference>
<evidence type="ECO:0000313" key="1">
    <source>
        <dbReference type="EMBL" id="MYM72193.1"/>
    </source>
</evidence>
<dbReference type="EMBL" id="WWCR01000006">
    <property type="protein sequence ID" value="MYM72193.1"/>
    <property type="molecule type" value="Genomic_DNA"/>
</dbReference>
<evidence type="ECO:0000313" key="2">
    <source>
        <dbReference type="EMBL" id="MYN39654.1"/>
    </source>
</evidence>
<evidence type="ECO:0008006" key="5">
    <source>
        <dbReference type="Google" id="ProtNLM"/>
    </source>
</evidence>
<proteinExistence type="predicted"/>
<reference evidence="3 4" key="1">
    <citation type="submission" date="2019-12" db="EMBL/GenBank/DDBJ databases">
        <title>Novel species isolated from a subtropical stream in China.</title>
        <authorList>
            <person name="Lu H."/>
        </authorList>
    </citation>
    <scope>NUCLEOTIDE SEQUENCE [LARGE SCALE GENOMIC DNA]</scope>
    <source>
        <strain evidence="2 3">FT109W</strain>
        <strain evidence="1 4">FT134W</strain>
    </source>
</reference>
<dbReference type="RefSeq" id="WP_161044737.1">
    <property type="nucleotide sequence ID" value="NZ_WWCR01000006.1"/>
</dbReference>
<dbReference type="Proteomes" id="UP000466332">
    <property type="component" value="Unassembled WGS sequence"/>
</dbReference>
<keyword evidence="3" id="KW-1185">Reference proteome</keyword>
<organism evidence="1 4">
    <name type="scientific">Duganella margarita</name>
    <dbReference type="NCBI Taxonomy" id="2692170"/>
    <lineage>
        <taxon>Bacteria</taxon>
        <taxon>Pseudomonadati</taxon>
        <taxon>Pseudomonadota</taxon>
        <taxon>Betaproteobacteria</taxon>
        <taxon>Burkholderiales</taxon>
        <taxon>Oxalobacteraceae</taxon>
        <taxon>Telluria group</taxon>
        <taxon>Duganella</taxon>
    </lineage>
</organism>
<name>A0A7X4GYT9_9BURK</name>
<dbReference type="EMBL" id="WWCS01000005">
    <property type="protein sequence ID" value="MYN39654.1"/>
    <property type="molecule type" value="Genomic_DNA"/>
</dbReference>
<comment type="caution">
    <text evidence="1">The sequence shown here is derived from an EMBL/GenBank/DDBJ whole genome shotgun (WGS) entry which is preliminary data.</text>
</comment>
<sequence>MDELIRMNRQLLKFLILSTLIIGKAAAADGRPLVPPGAEAILDKSYRLVDAYQNDDAATWNRMVCGALSEKGGPGSLSGMKFLGLLSTPRLVSVASVSEAGNLTTSHQQPTVKIEVQAEHYPIGNLVLTFVEMDNGRCVLVIF</sequence>
<evidence type="ECO:0000313" key="4">
    <source>
        <dbReference type="Proteomes" id="UP000469734"/>
    </source>
</evidence>
<dbReference type="AlphaFoldDB" id="A0A7X4GYT9"/>
<evidence type="ECO:0000313" key="3">
    <source>
        <dbReference type="Proteomes" id="UP000466332"/>
    </source>
</evidence>
<accession>A0A7X4GYT9</accession>
<gene>
    <name evidence="2" type="ORF">GTP55_09740</name>
    <name evidence="1" type="ORF">GTP56_08285</name>
</gene>
<protein>
    <recommendedName>
        <fullName evidence="5">DUF4019 domain-containing protein</fullName>
    </recommendedName>
</protein>